<protein>
    <recommendedName>
        <fullName evidence="1">OTU domain-containing protein</fullName>
    </recommendedName>
</protein>
<dbReference type="InterPro" id="IPR050704">
    <property type="entry name" value="Peptidase_C85-like"/>
</dbReference>
<dbReference type="InterPro" id="IPR049770">
    <property type="entry name" value="OTU_Tudor"/>
</dbReference>
<dbReference type="PANTHER" id="PTHR12419:SF115">
    <property type="entry name" value="PROTEIN OVARIAN TUMOR LOCUS-RELATED"/>
    <property type="match status" value="1"/>
</dbReference>
<name>A0A9Q0BS82_9MUSC</name>
<evidence type="ECO:0000313" key="2">
    <source>
        <dbReference type="EMBL" id="KAI8042261.1"/>
    </source>
</evidence>
<sequence length="532" mass="61298">MMSGSLKRSVSLGSKTASDSMDRFLERHFLFRKHIVLDASSLFRAIAEQVYDTQMLHHEVRMECVRYMFRKRGSFRNYVEADYDEYLLKLEKPRTAGTLLELRVLCHLYRRNVVLHKPFDLGQLLIFGDSYPETLRIFVDRQGHFDSVLTMSEIETAAVCQAVAFKMLYERVFRLPDVSLAVEWMLYPETFKWGTDLEFDPRGNVIRLVCSNGRSYQLDRPEHTCCVLKNYEKCPFHNQKLELHEGNFRSMPVSCMRRIFEQNCLPFCFTVAKSLNPYMYRNVELSCLIAARREAKALNIYTGDYNFKVGAKCQVVLEANMHCELSICHIQAIDKDNSVCEVFVEGQGKLLTVPYNSLHPLPPSEFKPWDRDPKRRPKLPGLLKMSTMKRQFLQMENASNSKFRCKDNKPHQNFKNVASADNKISEMLPTQYPPLIRPPPVHDNQLVSLPEPMPTAIRRPVFVPPPFVPPGLMQPDQRFMQLHRLMIRPPGPVFFIAPPGSSPPPGMLPVLIGNSPLMIQPANDTQPPPAEF</sequence>
<dbReference type="AlphaFoldDB" id="A0A9Q0BS82"/>
<dbReference type="PANTHER" id="PTHR12419">
    <property type="entry name" value="OTU DOMAIN CONTAINING PROTEIN"/>
    <property type="match status" value="1"/>
</dbReference>
<dbReference type="CDD" id="cd22753">
    <property type="entry name" value="OTU_ALG13-like"/>
    <property type="match status" value="1"/>
</dbReference>
<keyword evidence="3" id="KW-1185">Reference proteome</keyword>
<dbReference type="CDD" id="cd20380">
    <property type="entry name" value="Tudor_TDRD13-like"/>
    <property type="match status" value="1"/>
</dbReference>
<dbReference type="Pfam" id="PF02338">
    <property type="entry name" value="OTU"/>
    <property type="match status" value="1"/>
</dbReference>
<dbReference type="OrthoDB" id="10017659at2759"/>
<feature type="domain" description="OTU" evidence="1">
    <location>
        <begin position="30"/>
        <end position="151"/>
    </location>
</feature>
<dbReference type="EMBL" id="JAMKOV010000002">
    <property type="protein sequence ID" value="KAI8042261.1"/>
    <property type="molecule type" value="Genomic_DNA"/>
</dbReference>
<gene>
    <name evidence="2" type="ORF">M5D96_003563</name>
</gene>
<dbReference type="InterPro" id="IPR049769">
    <property type="entry name" value="OTU_OTU"/>
</dbReference>
<comment type="caution">
    <text evidence="2">The sequence shown here is derived from an EMBL/GenBank/DDBJ whole genome shotgun (WGS) entry which is preliminary data.</text>
</comment>
<evidence type="ECO:0000259" key="1">
    <source>
        <dbReference type="PROSITE" id="PS50802"/>
    </source>
</evidence>
<dbReference type="PROSITE" id="PS50802">
    <property type="entry name" value="OTU"/>
    <property type="match status" value="1"/>
</dbReference>
<dbReference type="Gene3D" id="3.90.70.80">
    <property type="match status" value="1"/>
</dbReference>
<evidence type="ECO:0000313" key="3">
    <source>
        <dbReference type="Proteomes" id="UP001059596"/>
    </source>
</evidence>
<dbReference type="InterPro" id="IPR003323">
    <property type="entry name" value="OTU_dom"/>
</dbReference>
<proteinExistence type="predicted"/>
<dbReference type="Proteomes" id="UP001059596">
    <property type="component" value="Unassembled WGS sequence"/>
</dbReference>
<dbReference type="GO" id="GO:0061578">
    <property type="term" value="F:K63-linked deubiquitinase activity"/>
    <property type="evidence" value="ECO:0007669"/>
    <property type="project" value="TreeGrafter"/>
</dbReference>
<organism evidence="2 3">
    <name type="scientific">Drosophila gunungcola</name>
    <name type="common">fruit fly</name>
    <dbReference type="NCBI Taxonomy" id="103775"/>
    <lineage>
        <taxon>Eukaryota</taxon>
        <taxon>Metazoa</taxon>
        <taxon>Ecdysozoa</taxon>
        <taxon>Arthropoda</taxon>
        <taxon>Hexapoda</taxon>
        <taxon>Insecta</taxon>
        <taxon>Pterygota</taxon>
        <taxon>Neoptera</taxon>
        <taxon>Endopterygota</taxon>
        <taxon>Diptera</taxon>
        <taxon>Brachycera</taxon>
        <taxon>Muscomorpha</taxon>
        <taxon>Ephydroidea</taxon>
        <taxon>Drosophilidae</taxon>
        <taxon>Drosophila</taxon>
        <taxon>Sophophora</taxon>
    </lineage>
</organism>
<dbReference type="SUPFAM" id="SSF54001">
    <property type="entry name" value="Cysteine proteinases"/>
    <property type="match status" value="1"/>
</dbReference>
<accession>A0A9Q0BS82</accession>
<reference evidence="2" key="1">
    <citation type="journal article" date="2023" name="Genome Biol. Evol.">
        <title>Long-read-based Genome Assembly of Drosophila gunungcola Reveals Fewer Chemosensory Genes in Flower-breeding Species.</title>
        <authorList>
            <person name="Negi A."/>
            <person name="Liao B.Y."/>
            <person name="Yeh S.D."/>
        </authorList>
    </citation>
    <scope>NUCLEOTIDE SEQUENCE</scope>
    <source>
        <strain evidence="2">Sukarami</strain>
    </source>
</reference>
<dbReference type="InterPro" id="IPR038765">
    <property type="entry name" value="Papain-like_cys_pep_sf"/>
</dbReference>